<evidence type="ECO:0000259" key="2">
    <source>
        <dbReference type="PROSITE" id="PS50213"/>
    </source>
</evidence>
<dbReference type="PROSITE" id="PS50213">
    <property type="entry name" value="FAS1"/>
    <property type="match status" value="1"/>
</dbReference>
<organism evidence="3">
    <name type="scientific">Ostreococcus tauri</name>
    <name type="common">Marine green alga</name>
    <dbReference type="NCBI Taxonomy" id="70448"/>
    <lineage>
        <taxon>Eukaryota</taxon>
        <taxon>Viridiplantae</taxon>
        <taxon>Chlorophyta</taxon>
        <taxon>Mamiellophyceae</taxon>
        <taxon>Mamiellales</taxon>
        <taxon>Bathycoccaceae</taxon>
        <taxon>Ostreococcus</taxon>
    </lineage>
</organism>
<proteinExistence type="predicted"/>
<dbReference type="Gene3D" id="2.30.180.10">
    <property type="entry name" value="FAS1 domain"/>
    <property type="match status" value="1"/>
</dbReference>
<dbReference type="InterPro" id="IPR000782">
    <property type="entry name" value="FAS1_domain"/>
</dbReference>
<accession>A0A1Y5III3</accession>
<evidence type="ECO:0000256" key="1">
    <source>
        <dbReference type="SAM" id="SignalP"/>
    </source>
</evidence>
<sequence length="222" mass="22718">MRGTSSSRSFTKLARRFALGAIAALALLSGALAQEGVPVPAEPININGMPAEVVEPIPVDPMPETIAPAPAPEMADAPSAGMIERTVVDVALEDARFATLVAALTATPDLLEQLETAGPWTVFAPTSDAIMTFLNENGLTAEELLASPGLGDVLRKHIVAGSLLATDAVAAVSAGPIAVTTLNGDIDARLVEGILYVGGAAVVQTDILADNGVVHVIDRVIQ</sequence>
<feature type="domain" description="FAS1" evidence="2">
    <location>
        <begin position="84"/>
        <end position="221"/>
    </location>
</feature>
<dbReference type="SMART" id="SM00554">
    <property type="entry name" value="FAS1"/>
    <property type="match status" value="1"/>
</dbReference>
<dbReference type="InterPro" id="IPR036378">
    <property type="entry name" value="FAS1_dom_sf"/>
</dbReference>
<dbReference type="AlphaFoldDB" id="A0A1Y5III3"/>
<reference evidence="3" key="1">
    <citation type="submission" date="2017-04" db="EMBL/GenBank/DDBJ databases">
        <title>Population genomics of picophytoplankton unveils novel chromosome hypervariability.</title>
        <authorList>
            <consortium name="DOE Joint Genome Institute"/>
            <person name="Blanc-Mathieu R."/>
            <person name="Krasovec M."/>
            <person name="Hebrard M."/>
            <person name="Yau S."/>
            <person name="Desgranges E."/>
            <person name="Martin J."/>
            <person name="Schackwitz W."/>
            <person name="Kuo A."/>
            <person name="Salin G."/>
            <person name="Donnadieu C."/>
            <person name="Desdevises Y."/>
            <person name="Sanchez-Ferandin S."/>
            <person name="Moreau H."/>
            <person name="Rivals E."/>
            <person name="Grigoriev I.V."/>
            <person name="Grimsley N."/>
            <person name="Eyre-Walker A."/>
            <person name="Piganeau G."/>
        </authorList>
    </citation>
    <scope>NUCLEOTIDE SEQUENCE [LARGE SCALE GENOMIC DNA]</scope>
    <source>
        <strain evidence="3">RCC 1115</strain>
    </source>
</reference>
<keyword evidence="1" id="KW-0732">Signal</keyword>
<gene>
    <name evidence="3" type="ORF">BE221DRAFT_65661</name>
</gene>
<protein>
    <submittedName>
        <fullName evidence="3">FAS1 domain-containing protein</fullName>
    </submittedName>
</protein>
<feature type="signal peptide" evidence="1">
    <location>
        <begin position="1"/>
        <end position="33"/>
    </location>
</feature>
<evidence type="ECO:0000313" key="3">
    <source>
        <dbReference type="EMBL" id="OUS49389.1"/>
    </source>
</evidence>
<dbReference type="InterPro" id="IPR050904">
    <property type="entry name" value="Adhesion/Biosynth-related"/>
</dbReference>
<name>A0A1Y5III3_OSTTA</name>
<dbReference type="GO" id="GO:0005615">
    <property type="term" value="C:extracellular space"/>
    <property type="evidence" value="ECO:0007669"/>
    <property type="project" value="TreeGrafter"/>
</dbReference>
<feature type="chain" id="PRO_5012464102" evidence="1">
    <location>
        <begin position="34"/>
        <end position="222"/>
    </location>
</feature>
<dbReference type="PANTHER" id="PTHR10900:SF77">
    <property type="entry name" value="FI19380P1"/>
    <property type="match status" value="1"/>
</dbReference>
<dbReference type="EMBL" id="KZ155771">
    <property type="protein sequence ID" value="OUS49389.1"/>
    <property type="molecule type" value="Genomic_DNA"/>
</dbReference>
<dbReference type="PANTHER" id="PTHR10900">
    <property type="entry name" value="PERIOSTIN-RELATED"/>
    <property type="match status" value="1"/>
</dbReference>
<dbReference type="Proteomes" id="UP000195557">
    <property type="component" value="Unassembled WGS sequence"/>
</dbReference>
<dbReference type="Pfam" id="PF02469">
    <property type="entry name" value="Fasciclin"/>
    <property type="match status" value="1"/>
</dbReference>
<dbReference type="SUPFAM" id="SSF82153">
    <property type="entry name" value="FAS1 domain"/>
    <property type="match status" value="1"/>
</dbReference>